<proteinExistence type="predicted"/>
<dbReference type="WBParaSite" id="PDA_v2.g21330.t1">
    <property type="protein sequence ID" value="PDA_v2.g21330.t1"/>
    <property type="gene ID" value="PDA_v2.g21330"/>
</dbReference>
<keyword evidence="1" id="KW-1185">Reference proteome</keyword>
<accession>A0A914PT26</accession>
<sequence>MSGPFIHIYRGLGHTDWMVKRVKDEIDKAYSIKDIAKPFNWVENVRKAHGVLYLNCNILSGAKIDIPTLKKFYGISAIKTVDPTIIWRKKVNVTKWIEAIIKQINAETEKKETKPKEETPTLNAPK</sequence>
<protein>
    <submittedName>
        <fullName evidence="2">Uncharacterized protein</fullName>
    </submittedName>
</protein>
<name>A0A914PT26_9BILA</name>
<evidence type="ECO:0000313" key="2">
    <source>
        <dbReference type="WBParaSite" id="PDA_v2.g21330.t1"/>
    </source>
</evidence>
<evidence type="ECO:0000313" key="1">
    <source>
        <dbReference type="Proteomes" id="UP000887578"/>
    </source>
</evidence>
<dbReference type="Proteomes" id="UP000887578">
    <property type="component" value="Unplaced"/>
</dbReference>
<dbReference type="AlphaFoldDB" id="A0A914PT26"/>
<organism evidence="1 2">
    <name type="scientific">Panagrolaimus davidi</name>
    <dbReference type="NCBI Taxonomy" id="227884"/>
    <lineage>
        <taxon>Eukaryota</taxon>
        <taxon>Metazoa</taxon>
        <taxon>Ecdysozoa</taxon>
        <taxon>Nematoda</taxon>
        <taxon>Chromadorea</taxon>
        <taxon>Rhabditida</taxon>
        <taxon>Tylenchina</taxon>
        <taxon>Panagrolaimomorpha</taxon>
        <taxon>Panagrolaimoidea</taxon>
        <taxon>Panagrolaimidae</taxon>
        <taxon>Panagrolaimus</taxon>
    </lineage>
</organism>
<reference evidence="2" key="1">
    <citation type="submission" date="2022-11" db="UniProtKB">
        <authorList>
            <consortium name="WormBaseParasite"/>
        </authorList>
    </citation>
    <scope>IDENTIFICATION</scope>
</reference>